<keyword evidence="2" id="KW-1133">Transmembrane helix</keyword>
<dbReference type="Pfam" id="PF13620">
    <property type="entry name" value="CarboxypepD_reg"/>
    <property type="match status" value="1"/>
</dbReference>
<feature type="region of interest" description="Disordered" evidence="1">
    <location>
        <begin position="27"/>
        <end position="149"/>
    </location>
</feature>
<protein>
    <submittedName>
        <fullName evidence="4">Carboxypeptidase regulatory-like domain-containing protein</fullName>
    </submittedName>
</protein>
<comment type="caution">
    <text evidence="4">The sequence shown here is derived from an EMBL/GenBank/DDBJ whole genome shotgun (WGS) entry which is preliminary data.</text>
</comment>
<sequence>MRNIIKKWSAVALLLLVLIPAHGISANTEEEPTVEESAEQPSVEESTEQPQDEESTEEPENNYSNTEEEYPEDSIPPQNEQPRYEEPVEDFYQSYEEPAGEYYEEPSAEQTAEETVEEYTEEVTEEAPEEQTAEPEEEAYAEPETTEEPAEVTINHKEAEVFSITGEVVEGDTGMENVTVILSGDGEKEAATDENGTFSFKEMPPGDYELQMEVPDGYTAKKEKASLTIEDRGKRGITFVLEEAPVEEGVETHDRVMSGADESPNNMPLIVTGAVLLVLMLILFAVKALRK</sequence>
<feature type="compositionally biased region" description="Acidic residues" evidence="1">
    <location>
        <begin position="28"/>
        <end position="38"/>
    </location>
</feature>
<feature type="transmembrane region" description="Helical" evidence="2">
    <location>
        <begin position="267"/>
        <end position="286"/>
    </location>
</feature>
<keyword evidence="4" id="KW-0645">Protease</keyword>
<keyword evidence="2" id="KW-0472">Membrane</keyword>
<evidence type="ECO:0000256" key="1">
    <source>
        <dbReference type="SAM" id="MobiDB-lite"/>
    </source>
</evidence>
<feature type="compositionally biased region" description="Acidic residues" evidence="1">
    <location>
        <begin position="45"/>
        <end position="72"/>
    </location>
</feature>
<reference evidence="4" key="1">
    <citation type="journal article" date="2021" name="PeerJ">
        <title>Extensive microbial diversity within the chicken gut microbiome revealed by metagenomics and culture.</title>
        <authorList>
            <person name="Gilroy R."/>
            <person name="Ravi A."/>
            <person name="Getino M."/>
            <person name="Pursley I."/>
            <person name="Horton D.L."/>
            <person name="Alikhan N.F."/>
            <person name="Baker D."/>
            <person name="Gharbi K."/>
            <person name="Hall N."/>
            <person name="Watson M."/>
            <person name="Adriaenssens E.M."/>
            <person name="Foster-Nyarko E."/>
            <person name="Jarju S."/>
            <person name="Secka A."/>
            <person name="Antonio M."/>
            <person name="Oren A."/>
            <person name="Chaudhuri R.R."/>
            <person name="La Ragione R."/>
            <person name="Hildebrand F."/>
            <person name="Pallen M.J."/>
        </authorList>
    </citation>
    <scope>NUCLEOTIDE SEQUENCE</scope>
    <source>
        <strain evidence="4">ChiHjej13B12-752</strain>
    </source>
</reference>
<accession>A0A9D1QHI2</accession>
<proteinExistence type="predicted"/>
<name>A0A9D1QHI2_9STAP</name>
<dbReference type="Gene3D" id="2.60.40.10">
    <property type="entry name" value="Immunoglobulins"/>
    <property type="match status" value="1"/>
</dbReference>
<evidence type="ECO:0000313" key="4">
    <source>
        <dbReference type="EMBL" id="HIW12764.1"/>
    </source>
</evidence>
<evidence type="ECO:0000256" key="2">
    <source>
        <dbReference type="SAM" id="Phobius"/>
    </source>
</evidence>
<reference evidence="4" key="2">
    <citation type="submission" date="2021-04" db="EMBL/GenBank/DDBJ databases">
        <authorList>
            <person name="Gilroy R."/>
        </authorList>
    </citation>
    <scope>NUCLEOTIDE SEQUENCE</scope>
    <source>
        <strain evidence="4">ChiHjej13B12-752</strain>
    </source>
</reference>
<keyword evidence="4" id="KW-0121">Carboxypeptidase</keyword>
<dbReference type="GO" id="GO:0004180">
    <property type="term" value="F:carboxypeptidase activity"/>
    <property type="evidence" value="ECO:0007669"/>
    <property type="project" value="UniProtKB-KW"/>
</dbReference>
<gene>
    <name evidence="4" type="ORF">H9891_06330</name>
</gene>
<keyword evidence="2" id="KW-0812">Transmembrane</keyword>
<keyword evidence="4" id="KW-0378">Hydrolase</keyword>
<dbReference type="Proteomes" id="UP000823989">
    <property type="component" value="Unassembled WGS sequence"/>
</dbReference>
<organism evidence="4 5">
    <name type="scientific">Candidatus Salinicoccus stercoripullorum</name>
    <dbReference type="NCBI Taxonomy" id="2838756"/>
    <lineage>
        <taxon>Bacteria</taxon>
        <taxon>Bacillati</taxon>
        <taxon>Bacillota</taxon>
        <taxon>Bacilli</taxon>
        <taxon>Bacillales</taxon>
        <taxon>Staphylococcaceae</taxon>
        <taxon>Salinicoccus</taxon>
    </lineage>
</organism>
<feature type="chain" id="PRO_5038570089" evidence="3">
    <location>
        <begin position="24"/>
        <end position="291"/>
    </location>
</feature>
<dbReference type="SUPFAM" id="SSF49478">
    <property type="entry name" value="Cna protein B-type domain"/>
    <property type="match status" value="1"/>
</dbReference>
<dbReference type="EMBL" id="DXHR01000021">
    <property type="protein sequence ID" value="HIW12764.1"/>
    <property type="molecule type" value="Genomic_DNA"/>
</dbReference>
<dbReference type="AlphaFoldDB" id="A0A9D1QHI2"/>
<evidence type="ECO:0000313" key="5">
    <source>
        <dbReference type="Proteomes" id="UP000823989"/>
    </source>
</evidence>
<feature type="signal peptide" evidence="3">
    <location>
        <begin position="1"/>
        <end position="23"/>
    </location>
</feature>
<dbReference type="InterPro" id="IPR013783">
    <property type="entry name" value="Ig-like_fold"/>
</dbReference>
<evidence type="ECO:0000256" key="3">
    <source>
        <dbReference type="SAM" id="SignalP"/>
    </source>
</evidence>
<keyword evidence="3" id="KW-0732">Signal</keyword>
<feature type="compositionally biased region" description="Acidic residues" evidence="1">
    <location>
        <begin position="98"/>
        <end position="149"/>
    </location>
</feature>